<gene>
    <name evidence="1" type="ORF">A9306_10015</name>
</gene>
<comment type="caution">
    <text evidence="1">The sequence shown here is derived from an EMBL/GenBank/DDBJ whole genome shotgun (WGS) entry which is preliminary data.</text>
</comment>
<organism evidence="1 2">
    <name type="scientific">Faucicola atlantae</name>
    <dbReference type="NCBI Taxonomy" id="34059"/>
    <lineage>
        <taxon>Bacteria</taxon>
        <taxon>Pseudomonadati</taxon>
        <taxon>Pseudomonadota</taxon>
        <taxon>Gammaproteobacteria</taxon>
        <taxon>Moraxellales</taxon>
        <taxon>Moraxellaceae</taxon>
        <taxon>Faucicola</taxon>
    </lineage>
</organism>
<protein>
    <submittedName>
        <fullName evidence="1">Uncharacterized protein</fullName>
    </submittedName>
</protein>
<reference evidence="1 2" key="1">
    <citation type="submission" date="2016-06" db="EMBL/GenBank/DDBJ databases">
        <title>Draft genome of Moraxella atlantae CCUG 59586.</title>
        <authorList>
            <person name="Salva-Serra F."/>
            <person name="Engstrom-Jakobsson H."/>
            <person name="Thorell K."/>
            <person name="Gonzales-Siles L."/>
            <person name="Karlsson R."/>
            <person name="Boulund F."/>
            <person name="Engstrand L."/>
            <person name="Kristiansson E."/>
            <person name="Moore E."/>
        </authorList>
    </citation>
    <scope>NUCLEOTIDE SEQUENCE [LARGE SCALE GENOMIC DNA]</scope>
    <source>
        <strain evidence="1 2">CCUG 59586</strain>
    </source>
</reference>
<dbReference type="Proteomes" id="UP000092616">
    <property type="component" value="Unassembled WGS sequence"/>
</dbReference>
<sequence length="183" mass="21033">MNMITPNLDADIIPLKSAAGIDIGLSFDEFLKYSKHKLVNDEEYNNPSSTKGLWYVVHHKGISSVGKEFDSYSCRWNNDVILRFDGTPKKTLYGIIVSGDYKGSLFDELRIGDRLDKLLYKYDLDFYADGHFLVYKDNPDDAIPIEIGTDYLASYEDVPNQIIQLFYVTMPLEEQKKHGITWD</sequence>
<accession>A0A1B8QAY7</accession>
<evidence type="ECO:0000313" key="2">
    <source>
        <dbReference type="Proteomes" id="UP000092616"/>
    </source>
</evidence>
<evidence type="ECO:0000313" key="1">
    <source>
        <dbReference type="EMBL" id="OBX76554.1"/>
    </source>
</evidence>
<dbReference type="RefSeq" id="WP_067338197.1">
    <property type="nucleotide sequence ID" value="NZ_LZNA01000060.1"/>
</dbReference>
<dbReference type="EMBL" id="LZNA01000060">
    <property type="protein sequence ID" value="OBX76554.1"/>
    <property type="molecule type" value="Genomic_DNA"/>
</dbReference>
<keyword evidence="2" id="KW-1185">Reference proteome</keyword>
<proteinExistence type="predicted"/>
<name>A0A1B8QAY7_9GAMM</name>
<dbReference type="AlphaFoldDB" id="A0A1B8QAY7"/>